<dbReference type="CDD" id="cd15471">
    <property type="entry name" value="Myo5p-like_CBD_afadin"/>
    <property type="match status" value="1"/>
</dbReference>
<evidence type="ECO:0008006" key="6">
    <source>
        <dbReference type="Google" id="ProtNLM"/>
    </source>
</evidence>
<reference evidence="4" key="2">
    <citation type="submission" date="2020-05" db="UniProtKB">
        <authorList>
            <consortium name="EnsemblMetazoa"/>
        </authorList>
    </citation>
    <scope>IDENTIFICATION</scope>
    <source>
        <strain evidence="4">IAEA</strain>
    </source>
</reference>
<evidence type="ECO:0000259" key="2">
    <source>
        <dbReference type="PROSITE" id="PS50106"/>
    </source>
</evidence>
<feature type="region of interest" description="Disordered" evidence="1">
    <location>
        <begin position="926"/>
        <end position="974"/>
    </location>
</feature>
<dbReference type="EMBL" id="JXJN01007245">
    <property type="status" value="NOT_ANNOTATED_CDS"/>
    <property type="molecule type" value="Genomic_DNA"/>
</dbReference>
<protein>
    <recommendedName>
        <fullName evidence="6">PDZ domain-containing protein</fullName>
    </recommendedName>
</protein>
<dbReference type="EnsemblMetazoa" id="GPPI015984-RA">
    <property type="protein sequence ID" value="GPPI015984-PA"/>
    <property type="gene ID" value="GPPI015984"/>
</dbReference>
<feature type="region of interest" description="Disordered" evidence="1">
    <location>
        <begin position="175"/>
        <end position="201"/>
    </location>
</feature>
<evidence type="ECO:0000313" key="5">
    <source>
        <dbReference type="Proteomes" id="UP000092460"/>
    </source>
</evidence>
<feature type="compositionally biased region" description="Polar residues" evidence="1">
    <location>
        <begin position="176"/>
        <end position="201"/>
    </location>
</feature>
<dbReference type="SUPFAM" id="SSF50156">
    <property type="entry name" value="PDZ domain-like"/>
    <property type="match status" value="1"/>
</dbReference>
<feature type="compositionally biased region" description="Polar residues" evidence="1">
    <location>
        <begin position="940"/>
        <end position="973"/>
    </location>
</feature>
<dbReference type="Pfam" id="PF00595">
    <property type="entry name" value="PDZ"/>
    <property type="match status" value="1"/>
</dbReference>
<dbReference type="SMART" id="SM01132">
    <property type="entry name" value="DIL"/>
    <property type="match status" value="1"/>
</dbReference>
<organism evidence="4 5">
    <name type="scientific">Glossina palpalis gambiensis</name>
    <dbReference type="NCBI Taxonomy" id="67801"/>
    <lineage>
        <taxon>Eukaryota</taxon>
        <taxon>Metazoa</taxon>
        <taxon>Ecdysozoa</taxon>
        <taxon>Arthropoda</taxon>
        <taxon>Hexapoda</taxon>
        <taxon>Insecta</taxon>
        <taxon>Pterygota</taxon>
        <taxon>Neoptera</taxon>
        <taxon>Endopterygota</taxon>
        <taxon>Diptera</taxon>
        <taxon>Brachycera</taxon>
        <taxon>Muscomorpha</taxon>
        <taxon>Hippoboscoidea</taxon>
        <taxon>Glossinidae</taxon>
        <taxon>Glossina</taxon>
    </lineage>
</organism>
<dbReference type="InterPro" id="IPR001478">
    <property type="entry name" value="PDZ"/>
</dbReference>
<feature type="domain" description="Dilute" evidence="3">
    <location>
        <begin position="276"/>
        <end position="509"/>
    </location>
</feature>
<evidence type="ECO:0000256" key="1">
    <source>
        <dbReference type="SAM" id="MobiDB-lite"/>
    </source>
</evidence>
<sequence>MFHVRRRPADSQPRRRKKKPLGAANGTNHISHEREGPMLVEVTHSGDGGRRIKLSNEPVEVGSANTNCLQLFGPSIQPRHCLISLVEGVCTVTPLHTDALTFVNGHHITQPTILHNGSVVMFGRVASYRFVDSPTDGRYNLALSQSQLDSACLYESGSYSGGDAQSLEGNLENETKSISSLKSAGSNSQERSPKLPSSSAMSIVESQGQEPILPAVLEFPETHQDLFLRHIITELDVNSPHFKLAPVYSLYLCARYRASTHYRPELQPTERAHKLTKFLHHVASLIYNVVVQEQYKDQRILAFWMANSSEFLHFLKSDRHISAFSVQAQEVLAESVQTAFRNLVNCFRVELSQTLNQFLSETIDHGSAAGLVLTVLGSAMALLRRCRVNAALTIQLFSQLFHYINVICFNTIVTNSHMCTAEWGKVMTERLQLLELWAERQGLELAADCHLAKINQCAQFLQAPKTSVEGVQQLACTCFRLNSLQMAALLQQEKIPRNLVDTALGMAESVADELTRADGREIRLEETPELHLALLLPDDGFSCDVVRGIPSGLVDFLNPLQQQGMCRLAAQPTSIGLWTVYMHQFNARSSSAMSNKLPQPEKQIIKLQKNSNGMGLSIVAAKGAGQERLGIYIKSVVPGGAADADGRLQAGDQLLRVDGQSLIGITQERAADYLVRTGPVVTLEVAKQGAIYHGLATLLQQPSPVIQRDDETIAHREGQTIYPQLQHDSQTQFMQLPSYNLQPTQRRHSYHIPRHHSSISDDSLNRSRRNSYIGGMYSPSSPPVRRLSASCLLEERCARGYQELHIDPRYRDTRPIARSASSLYNMSKEVSLSTHNISNALGAGMRPMPQQYQIASPLRKRTNSTCNINIPPPSIYIEDFTEPESSANKTASNESFTNFVYTEVHQPLNEEGIASVANKEDIPFIDENSLSDDDKEKETSIPNSAASTTTKSIMNSSSNRKMNTNAENQQRKSVSFDLEDDIANVNMMSRKSQTHEALSRISSQMSFAKVAQEEQNLNKGGKEKIPLIQRIRRELNSRRSTSAAEDNNHSDGSNSSSLESVEQMPILRRQSREVLLKPKRELNSIRSTSSGGGLNDFNYYQQQQPRQRRSLSTCYYTNQTLIPPVTVHNINIIPATPPENDDNPAKLPLNCNQMTNKLIDKVPIKNYTTSPEFDSSFKQKSYSQSNINDIEKNPIKNVKPSNGLQEFSKSLGEGKVKEMTEYFNNHRDFHKLFNCENSLTKSCNSLYSEELNSNTNKTKVNQLTSEEQENILKQLKEWSLHGAEAQDFEVNLDKKKNESISSNHNETKQRIISNINKEIIKDEQQQQEQKQQHFHHCNDKLAKMNIKTFSYNKNKFPINSSESSPSSHHSIRSAKHGQTCPSCCHCHDQSTAIKTTKFQRCHSIKLCPKAKTVRAIKRNRRMSERDLTRMGADSRNLGGPLTSNTTHLPNSKSVPALHHHSSSGAISMTNSKSRSTHSLANSSNPPANSNTNGNNGEQGFYQNLSVYRNQNQTQPILSERKTLRLKKLLYGFIPIKKEFQLLEMTNTPHAITFRNEHIQWKFPTKFTKSYCIANKWHRCNKSTTTISTSTVPTACNNCKSNQWL</sequence>
<feature type="compositionally biased region" description="Polar residues" evidence="1">
    <location>
        <begin position="1441"/>
        <end position="1453"/>
    </location>
</feature>
<dbReference type="PANTHER" id="PTHR10398">
    <property type="entry name" value="AFADIN"/>
    <property type="match status" value="1"/>
</dbReference>
<dbReference type="GO" id="GO:0050839">
    <property type="term" value="F:cell adhesion molecule binding"/>
    <property type="evidence" value="ECO:0007669"/>
    <property type="project" value="TreeGrafter"/>
</dbReference>
<dbReference type="InterPro" id="IPR036034">
    <property type="entry name" value="PDZ_sf"/>
</dbReference>
<dbReference type="InterPro" id="IPR002710">
    <property type="entry name" value="Dilute_dom"/>
</dbReference>
<feature type="compositionally biased region" description="Low complexity" evidence="1">
    <location>
        <begin position="1050"/>
        <end position="1060"/>
    </location>
</feature>
<dbReference type="InterPro" id="IPR008984">
    <property type="entry name" value="SMAD_FHA_dom_sf"/>
</dbReference>
<dbReference type="PROSITE" id="PS51126">
    <property type="entry name" value="DILUTE"/>
    <property type="match status" value="1"/>
</dbReference>
<feature type="compositionally biased region" description="Basic and acidic residues" evidence="1">
    <location>
        <begin position="1070"/>
        <end position="1083"/>
    </location>
</feature>
<dbReference type="CDD" id="cd06789">
    <property type="entry name" value="PDZ_AFDN-like"/>
    <property type="match status" value="1"/>
</dbReference>
<proteinExistence type="predicted"/>
<dbReference type="Gene3D" id="2.60.200.20">
    <property type="match status" value="1"/>
</dbReference>
<dbReference type="FunFam" id="2.60.200.20:FF:000024">
    <property type="entry name" value="afadin isoform X2"/>
    <property type="match status" value="1"/>
</dbReference>
<keyword evidence="5" id="KW-1185">Reference proteome</keyword>
<reference evidence="5" key="1">
    <citation type="submission" date="2015-01" db="EMBL/GenBank/DDBJ databases">
        <authorList>
            <person name="Aksoy S."/>
            <person name="Warren W."/>
            <person name="Wilson R.K."/>
        </authorList>
    </citation>
    <scope>NUCLEOTIDE SEQUENCE [LARGE SCALE GENOMIC DNA]</scope>
    <source>
        <strain evidence="5">IAEA</strain>
    </source>
</reference>
<feature type="region of interest" description="Disordered" evidence="1">
    <location>
        <begin position="1"/>
        <end position="35"/>
    </location>
</feature>
<dbReference type="GO" id="GO:0005912">
    <property type="term" value="C:adherens junction"/>
    <property type="evidence" value="ECO:0007669"/>
    <property type="project" value="TreeGrafter"/>
</dbReference>
<name>A0A1B0B1Q1_9MUSC</name>
<dbReference type="SMART" id="SM00228">
    <property type="entry name" value="PDZ"/>
    <property type="match status" value="1"/>
</dbReference>
<dbReference type="InterPro" id="IPR037977">
    <property type="entry name" value="CBD_Afadin"/>
</dbReference>
<evidence type="ECO:0000259" key="3">
    <source>
        <dbReference type="PROSITE" id="PS51126"/>
    </source>
</evidence>
<feature type="region of interest" description="Disordered" evidence="1">
    <location>
        <begin position="1418"/>
        <end position="1499"/>
    </location>
</feature>
<dbReference type="STRING" id="67801.A0A1B0B1Q1"/>
<dbReference type="Pfam" id="PF01843">
    <property type="entry name" value="DIL"/>
    <property type="match status" value="1"/>
</dbReference>
<evidence type="ECO:0000313" key="4">
    <source>
        <dbReference type="EnsemblMetazoa" id="GPPI015984-PA"/>
    </source>
</evidence>
<dbReference type="VEuPathDB" id="VectorBase:GPPI015984"/>
<dbReference type="Proteomes" id="UP000092460">
    <property type="component" value="Unassembled WGS sequence"/>
</dbReference>
<dbReference type="Gene3D" id="2.30.42.10">
    <property type="match status" value="1"/>
</dbReference>
<dbReference type="PROSITE" id="PS50106">
    <property type="entry name" value="PDZ"/>
    <property type="match status" value="1"/>
</dbReference>
<feature type="compositionally biased region" description="Polar residues" evidence="1">
    <location>
        <begin position="1462"/>
        <end position="1479"/>
    </location>
</feature>
<dbReference type="PANTHER" id="PTHR10398:SF2">
    <property type="entry name" value="AFADIN"/>
    <property type="match status" value="1"/>
</dbReference>
<dbReference type="Pfam" id="PF00498">
    <property type="entry name" value="FHA"/>
    <property type="match status" value="1"/>
</dbReference>
<dbReference type="InterPro" id="IPR000253">
    <property type="entry name" value="FHA_dom"/>
</dbReference>
<feature type="compositionally biased region" description="Low complexity" evidence="1">
    <location>
        <begin position="1480"/>
        <end position="1495"/>
    </location>
</feature>
<feature type="domain" description="PDZ" evidence="2">
    <location>
        <begin position="604"/>
        <end position="689"/>
    </location>
</feature>
<dbReference type="InterPro" id="IPR028842">
    <property type="entry name" value="Afadin"/>
</dbReference>
<dbReference type="FunFam" id="2.30.42.10:FF:000032">
    <property type="entry name" value="Afadin isoform A"/>
    <property type="match status" value="1"/>
</dbReference>
<dbReference type="SMART" id="SM00240">
    <property type="entry name" value="FHA"/>
    <property type="match status" value="1"/>
</dbReference>
<dbReference type="SUPFAM" id="SSF49879">
    <property type="entry name" value="SMAD/FHA domain"/>
    <property type="match status" value="1"/>
</dbReference>
<feature type="region of interest" description="Disordered" evidence="1">
    <location>
        <begin position="1037"/>
        <end position="1098"/>
    </location>
</feature>
<dbReference type="GO" id="GO:0032880">
    <property type="term" value="P:regulation of protein localization"/>
    <property type="evidence" value="ECO:0007669"/>
    <property type="project" value="TreeGrafter"/>
</dbReference>
<accession>A0A1B0B1Q1</accession>